<dbReference type="EMBL" id="FOYV01000003">
    <property type="protein sequence ID" value="SFR57888.1"/>
    <property type="molecule type" value="Genomic_DNA"/>
</dbReference>
<organism evidence="1 2">
    <name type="scientific">Marinobacter gudaonensis</name>
    <dbReference type="NCBI Taxonomy" id="375760"/>
    <lineage>
        <taxon>Bacteria</taxon>
        <taxon>Pseudomonadati</taxon>
        <taxon>Pseudomonadota</taxon>
        <taxon>Gammaproteobacteria</taxon>
        <taxon>Pseudomonadales</taxon>
        <taxon>Marinobacteraceae</taxon>
        <taxon>Marinobacter</taxon>
    </lineage>
</organism>
<name>A0A1I6HU06_9GAMM</name>
<gene>
    <name evidence="1" type="ORF">SAMN04488073_3046</name>
</gene>
<accession>A0A1I6HU06</accession>
<dbReference type="Proteomes" id="UP000199290">
    <property type="component" value="Unassembled WGS sequence"/>
</dbReference>
<keyword evidence="2" id="KW-1185">Reference proteome</keyword>
<dbReference type="AlphaFoldDB" id="A0A1I6HU06"/>
<evidence type="ECO:0000313" key="1">
    <source>
        <dbReference type="EMBL" id="SFR57888.1"/>
    </source>
</evidence>
<reference evidence="2" key="1">
    <citation type="submission" date="2016-10" db="EMBL/GenBank/DDBJ databases">
        <authorList>
            <person name="Varghese N."/>
            <person name="Submissions S."/>
        </authorList>
    </citation>
    <scope>NUCLEOTIDE SEQUENCE [LARGE SCALE GENOMIC DNA]</scope>
    <source>
        <strain evidence="2">CGMCC 1.6294</strain>
    </source>
</reference>
<evidence type="ECO:0000313" key="2">
    <source>
        <dbReference type="Proteomes" id="UP000199290"/>
    </source>
</evidence>
<proteinExistence type="predicted"/>
<dbReference type="OrthoDB" id="6372240at2"/>
<protein>
    <submittedName>
        <fullName evidence="1">Uncharacterized protein</fullName>
    </submittedName>
</protein>
<dbReference type="STRING" id="375760.SAMN04488073_3046"/>
<dbReference type="RefSeq" id="WP_091992042.1">
    <property type="nucleotide sequence ID" value="NZ_FOYV01000003.1"/>
</dbReference>
<sequence length="94" mass="10656">MGIANTHLAPPPATRKDLLGLEACAAPLLKGMDVTRQWLADLGFSMSEPAPDHWVLTHSAPLPELHFYNATELEMFARHRAHHYARRSFRENRV</sequence>